<sequence length="64" mass="6753">MLLLSLAGVIVEASAWSLVVFTCPDSPFSQGSVPPPEREQAELEDAPAARIYKNVPHMLACGAA</sequence>
<protein>
    <submittedName>
        <fullName evidence="1">Uncharacterized protein</fullName>
    </submittedName>
</protein>
<comment type="caution">
    <text evidence="1">The sequence shown here is derived from an EMBL/GenBank/DDBJ whole genome shotgun (WGS) entry which is preliminary data.</text>
</comment>
<gene>
    <name evidence="1" type="ORF">KSB_51540</name>
</gene>
<evidence type="ECO:0000313" key="1">
    <source>
        <dbReference type="EMBL" id="GHO56679.1"/>
    </source>
</evidence>
<name>A0ABQ3UVG8_9CHLR</name>
<evidence type="ECO:0000313" key="2">
    <source>
        <dbReference type="Proteomes" id="UP000654345"/>
    </source>
</evidence>
<organism evidence="1 2">
    <name type="scientific">Ktedonobacter robiniae</name>
    <dbReference type="NCBI Taxonomy" id="2778365"/>
    <lineage>
        <taxon>Bacteria</taxon>
        <taxon>Bacillati</taxon>
        <taxon>Chloroflexota</taxon>
        <taxon>Ktedonobacteria</taxon>
        <taxon>Ktedonobacterales</taxon>
        <taxon>Ktedonobacteraceae</taxon>
        <taxon>Ktedonobacter</taxon>
    </lineage>
</organism>
<proteinExistence type="predicted"/>
<dbReference type="Proteomes" id="UP000654345">
    <property type="component" value="Unassembled WGS sequence"/>
</dbReference>
<keyword evidence="2" id="KW-1185">Reference proteome</keyword>
<accession>A0ABQ3UVG8</accession>
<dbReference type="EMBL" id="BNJG01000002">
    <property type="protein sequence ID" value="GHO56679.1"/>
    <property type="molecule type" value="Genomic_DNA"/>
</dbReference>
<reference evidence="1 2" key="1">
    <citation type="journal article" date="2021" name="Int. J. Syst. Evol. Microbiol.">
        <title>Reticulibacter mediterranei gen. nov., sp. nov., within the new family Reticulibacteraceae fam. nov., and Ktedonospora formicarum gen. nov., sp. nov., Ktedonobacter robiniae sp. nov., Dictyobacter formicarum sp. nov. and Dictyobacter arantiisoli sp. nov., belonging to the class Ktedonobacteria.</title>
        <authorList>
            <person name="Yabe S."/>
            <person name="Zheng Y."/>
            <person name="Wang C.M."/>
            <person name="Sakai Y."/>
            <person name="Abe K."/>
            <person name="Yokota A."/>
            <person name="Donadio S."/>
            <person name="Cavaletti L."/>
            <person name="Monciardini P."/>
        </authorList>
    </citation>
    <scope>NUCLEOTIDE SEQUENCE [LARGE SCALE GENOMIC DNA]</scope>
    <source>
        <strain evidence="1 2">SOSP1-30</strain>
    </source>
</reference>